<dbReference type="GO" id="GO:0005886">
    <property type="term" value="C:plasma membrane"/>
    <property type="evidence" value="ECO:0007669"/>
    <property type="project" value="UniProtKB-SubCell"/>
</dbReference>
<protein>
    <submittedName>
        <fullName evidence="3">TolC family protein</fullName>
    </submittedName>
</protein>
<dbReference type="AlphaFoldDB" id="A0A412DEG7"/>
<keyword evidence="2" id="KW-0449">Lipoprotein</keyword>
<keyword evidence="2" id="KW-1134">Transmembrane beta strand</keyword>
<keyword evidence="2" id="KW-0732">Signal</keyword>
<feature type="chain" id="PRO_5018809474" evidence="2">
    <location>
        <begin position="22"/>
        <end position="479"/>
    </location>
</feature>
<dbReference type="Gene3D" id="1.20.1600.10">
    <property type="entry name" value="Outer membrane efflux proteins (OEP)"/>
    <property type="match status" value="1"/>
</dbReference>
<comment type="similarity">
    <text evidence="1 2">Belongs to the outer membrane factor (OMF) (TC 1.B.17) family.</text>
</comment>
<evidence type="ECO:0000313" key="4">
    <source>
        <dbReference type="Proteomes" id="UP000283310"/>
    </source>
</evidence>
<keyword evidence="2" id="KW-0812">Transmembrane</keyword>
<gene>
    <name evidence="3" type="ORF">DWY65_14325</name>
</gene>
<accession>A0A412DEG7</accession>
<dbReference type="PANTHER" id="PTHR30203">
    <property type="entry name" value="OUTER MEMBRANE CATION EFFLUX PROTEIN"/>
    <property type="match status" value="1"/>
</dbReference>
<dbReference type="GO" id="GO:0015562">
    <property type="term" value="F:efflux transmembrane transporter activity"/>
    <property type="evidence" value="ECO:0007669"/>
    <property type="project" value="InterPro"/>
</dbReference>
<keyword evidence="2" id="KW-0472">Membrane</keyword>
<sequence>MTLKAWSSTLLILCFSFAAWAQKGNSYLEKPLPQGWGTGTAHTISGDDNLFGSPIQPVDDKWWKAFGDPMLDSLIVTASAGNFSVLSAIDRMDMAKANWRIERGSFFPSVSLNGGWARQQSSGNVSEAPQSITGAYSASLNASWELDIFGSIRQRVKAQRENFAASKEEYTSVMISLCAQVASAYIGLRELQQELNVVIRNCNTQAAVLEITQVRYKTGLVSKLDVSQAKSVYYSTKASVPQLEAGINQYITTLAILLGTYPQDLRPTLEQSGKLPDYMEPVGIGIPADLLLRRPDIRQAERQINAQAALLGASKSDWLPQVFLKGSVGYSSHDLKDFTKRNSMTFEIAPSLSWTLFNGTKLVNATRLARAQLDESIHQFNQTVLTAVQETDNAMNGYRNSIKQIVALREVCNQGEETLKLSLDLYKQGLTPFQNVLDALRSLLAYQNQLTQAQGNSLQELISLYKALGGGYGNIISGL</sequence>
<dbReference type="SUPFAM" id="SSF56954">
    <property type="entry name" value="Outer membrane efflux proteins (OEP)"/>
    <property type="match status" value="1"/>
</dbReference>
<comment type="subcellular location">
    <subcellularLocation>
        <location evidence="2">Cell membrane</location>
        <topology evidence="2">Lipid-anchor</topology>
    </subcellularLocation>
</comment>
<dbReference type="PANTHER" id="PTHR30203:SF31">
    <property type="entry name" value="RND EFFLUX SYSTEM, OUTER MEMBRANE LIPOPROTEIN, NODT"/>
    <property type="match status" value="1"/>
</dbReference>
<reference evidence="3 4" key="1">
    <citation type="submission" date="2018-08" db="EMBL/GenBank/DDBJ databases">
        <title>A genome reference for cultivated species of the human gut microbiota.</title>
        <authorList>
            <person name="Zou Y."/>
            <person name="Xue W."/>
            <person name="Luo G."/>
        </authorList>
    </citation>
    <scope>NUCLEOTIDE SEQUENCE [LARGE SCALE GENOMIC DNA]</scope>
    <source>
        <strain evidence="3 4">AF26-20BH</strain>
    </source>
</reference>
<dbReference type="EMBL" id="QRTW01000034">
    <property type="protein sequence ID" value="RGR10126.1"/>
    <property type="molecule type" value="Genomic_DNA"/>
</dbReference>
<evidence type="ECO:0000313" key="3">
    <source>
        <dbReference type="EMBL" id="RGR10126.1"/>
    </source>
</evidence>
<dbReference type="Proteomes" id="UP000283310">
    <property type="component" value="Unassembled WGS sequence"/>
</dbReference>
<dbReference type="InterPro" id="IPR003423">
    <property type="entry name" value="OMP_efflux"/>
</dbReference>
<dbReference type="InterPro" id="IPR010131">
    <property type="entry name" value="MdtP/NodT-like"/>
</dbReference>
<organism evidence="3 4">
    <name type="scientific">Bacteroides stercoris</name>
    <dbReference type="NCBI Taxonomy" id="46506"/>
    <lineage>
        <taxon>Bacteria</taxon>
        <taxon>Pseudomonadati</taxon>
        <taxon>Bacteroidota</taxon>
        <taxon>Bacteroidia</taxon>
        <taxon>Bacteroidales</taxon>
        <taxon>Bacteroidaceae</taxon>
        <taxon>Bacteroides</taxon>
    </lineage>
</organism>
<dbReference type="RefSeq" id="WP_117904637.1">
    <property type="nucleotide sequence ID" value="NZ_JADNPL010000035.1"/>
</dbReference>
<feature type="signal peptide" evidence="2">
    <location>
        <begin position="1"/>
        <end position="21"/>
    </location>
</feature>
<name>A0A412DEG7_BACSE</name>
<dbReference type="Pfam" id="PF02321">
    <property type="entry name" value="OEP"/>
    <property type="match status" value="2"/>
</dbReference>
<dbReference type="NCBIfam" id="TIGR01845">
    <property type="entry name" value="outer_NodT"/>
    <property type="match status" value="1"/>
</dbReference>
<dbReference type="Gene3D" id="2.20.200.10">
    <property type="entry name" value="Outer membrane efflux proteins (OEP)"/>
    <property type="match status" value="1"/>
</dbReference>
<evidence type="ECO:0000256" key="2">
    <source>
        <dbReference type="RuleBase" id="RU362097"/>
    </source>
</evidence>
<comment type="caution">
    <text evidence="3">The sequence shown here is derived from an EMBL/GenBank/DDBJ whole genome shotgun (WGS) entry which is preliminary data.</text>
</comment>
<keyword evidence="2" id="KW-0564">Palmitate</keyword>
<proteinExistence type="inferred from homology"/>
<evidence type="ECO:0000256" key="1">
    <source>
        <dbReference type="ARBA" id="ARBA00007613"/>
    </source>
</evidence>